<organism evidence="8 9">
    <name type="scientific">Candidatus Neomicrothrix parvicella RN1</name>
    <dbReference type="NCBI Taxonomy" id="1229780"/>
    <lineage>
        <taxon>Bacteria</taxon>
        <taxon>Bacillati</taxon>
        <taxon>Actinomycetota</taxon>
        <taxon>Acidimicrobiia</taxon>
        <taxon>Acidimicrobiales</taxon>
        <taxon>Microthrixaceae</taxon>
        <taxon>Candidatus Neomicrothrix</taxon>
    </lineage>
</organism>
<dbReference type="GO" id="GO:0045454">
    <property type="term" value="P:cell redox homeostasis"/>
    <property type="evidence" value="ECO:0007669"/>
    <property type="project" value="TreeGrafter"/>
</dbReference>
<evidence type="ECO:0000256" key="2">
    <source>
        <dbReference type="ARBA" id="ARBA00022448"/>
    </source>
</evidence>
<dbReference type="CDD" id="cd02947">
    <property type="entry name" value="TRX_family"/>
    <property type="match status" value="1"/>
</dbReference>
<evidence type="ECO:0000256" key="5">
    <source>
        <dbReference type="ARBA" id="ARBA00023284"/>
    </source>
</evidence>
<dbReference type="Proteomes" id="UP000018291">
    <property type="component" value="Unassembled WGS sequence"/>
</dbReference>
<dbReference type="InterPro" id="IPR013766">
    <property type="entry name" value="Thioredoxin_domain"/>
</dbReference>
<dbReference type="PROSITE" id="PS00194">
    <property type="entry name" value="THIOREDOXIN_1"/>
    <property type="match status" value="1"/>
</dbReference>
<dbReference type="NCBIfam" id="TIGR01068">
    <property type="entry name" value="thioredoxin"/>
    <property type="match status" value="1"/>
</dbReference>
<dbReference type="Gene3D" id="3.40.30.10">
    <property type="entry name" value="Glutaredoxin"/>
    <property type="match status" value="1"/>
</dbReference>
<dbReference type="Gene3D" id="2.30.30.380">
    <property type="entry name" value="Zn-finger domain of Sec23/24"/>
    <property type="match status" value="1"/>
</dbReference>
<evidence type="ECO:0000256" key="1">
    <source>
        <dbReference type="ARBA" id="ARBA00008987"/>
    </source>
</evidence>
<dbReference type="EMBL" id="CANL01000001">
    <property type="protein sequence ID" value="CCM62081.1"/>
    <property type="molecule type" value="Genomic_DNA"/>
</dbReference>
<name>R4YYN4_9ACTN</name>
<comment type="caution">
    <text evidence="8">The sequence shown here is derived from an EMBL/GenBank/DDBJ whole genome shotgun (WGS) entry which is preliminary data.</text>
</comment>
<dbReference type="FunFam" id="3.40.30.10:FF:000001">
    <property type="entry name" value="Thioredoxin"/>
    <property type="match status" value="1"/>
</dbReference>
<evidence type="ECO:0000256" key="6">
    <source>
        <dbReference type="NCBIfam" id="TIGR01068"/>
    </source>
</evidence>
<dbReference type="GO" id="GO:0015035">
    <property type="term" value="F:protein-disulfide reductase activity"/>
    <property type="evidence" value="ECO:0007669"/>
    <property type="project" value="UniProtKB-UniRule"/>
</dbReference>
<keyword evidence="5" id="KW-0676">Redox-active center</keyword>
<dbReference type="STRING" id="1229780.BN381_10312"/>
<accession>R4YYN4</accession>
<evidence type="ECO:0000259" key="7">
    <source>
        <dbReference type="PROSITE" id="PS51352"/>
    </source>
</evidence>
<dbReference type="AlphaFoldDB" id="R4YYN4"/>
<evidence type="ECO:0000313" key="9">
    <source>
        <dbReference type="Proteomes" id="UP000018291"/>
    </source>
</evidence>
<reference evidence="8 9" key="1">
    <citation type="journal article" date="2013" name="ISME J.">
        <title>Metabolic model for the filamentous 'Candidatus Microthrix parvicella' based on genomic and metagenomic analyses.</title>
        <authorList>
            <person name="Jon McIlroy S."/>
            <person name="Kristiansen R."/>
            <person name="Albertsen M."/>
            <person name="Michael Karst S."/>
            <person name="Rossetti S."/>
            <person name="Lund Nielsen J."/>
            <person name="Tandoi V."/>
            <person name="James Seviour R."/>
            <person name="Nielsen P.H."/>
        </authorList>
    </citation>
    <scope>NUCLEOTIDE SEQUENCE [LARGE SCALE GENOMIC DNA]</scope>
    <source>
        <strain evidence="8 9">RN1</strain>
    </source>
</reference>
<keyword evidence="9" id="KW-1185">Reference proteome</keyword>
<keyword evidence="2" id="KW-0813">Transport</keyword>
<dbReference type="PANTHER" id="PTHR45663:SF11">
    <property type="entry name" value="GEO12009P1"/>
    <property type="match status" value="1"/>
</dbReference>
<keyword evidence="4" id="KW-1015">Disulfide bond</keyword>
<gene>
    <name evidence="8" type="primary">thi</name>
    <name evidence="8" type="ORF">BN381_10312</name>
</gene>
<dbReference type="InterPro" id="IPR017937">
    <property type="entry name" value="Thioredoxin_CS"/>
</dbReference>
<dbReference type="HOGENOM" id="CLU_090389_10_0_11"/>
<dbReference type="RefSeq" id="WP_012223138.1">
    <property type="nucleotide sequence ID" value="NZ_HG422565.1"/>
</dbReference>
<proteinExistence type="inferred from homology"/>
<dbReference type="PANTHER" id="PTHR45663">
    <property type="entry name" value="GEO12009P1"/>
    <property type="match status" value="1"/>
</dbReference>
<dbReference type="InterPro" id="IPR036249">
    <property type="entry name" value="Thioredoxin-like_sf"/>
</dbReference>
<dbReference type="SUPFAM" id="SSF52833">
    <property type="entry name" value="Thioredoxin-like"/>
    <property type="match status" value="1"/>
</dbReference>
<comment type="similarity">
    <text evidence="1">Belongs to the thioredoxin family.</text>
</comment>
<evidence type="ECO:0000313" key="8">
    <source>
        <dbReference type="EMBL" id="CCM62081.1"/>
    </source>
</evidence>
<dbReference type="OrthoDB" id="9790390at2"/>
<protein>
    <recommendedName>
        <fullName evidence="6">Thioredoxin</fullName>
    </recommendedName>
</protein>
<feature type="domain" description="Thioredoxin" evidence="7">
    <location>
        <begin position="11"/>
        <end position="141"/>
    </location>
</feature>
<dbReference type="GO" id="GO:0005829">
    <property type="term" value="C:cytosol"/>
    <property type="evidence" value="ECO:0007669"/>
    <property type="project" value="TreeGrafter"/>
</dbReference>
<dbReference type="PRINTS" id="PR00421">
    <property type="entry name" value="THIOREDOXIN"/>
</dbReference>
<dbReference type="eggNOG" id="COG3118">
    <property type="taxonomic scope" value="Bacteria"/>
</dbReference>
<dbReference type="PROSITE" id="PS51352">
    <property type="entry name" value="THIOREDOXIN_2"/>
    <property type="match status" value="1"/>
</dbReference>
<dbReference type="Pfam" id="PF00085">
    <property type="entry name" value="Thioredoxin"/>
    <property type="match status" value="1"/>
</dbReference>
<evidence type="ECO:0000256" key="3">
    <source>
        <dbReference type="ARBA" id="ARBA00022982"/>
    </source>
</evidence>
<evidence type="ECO:0000256" key="4">
    <source>
        <dbReference type="ARBA" id="ARBA00023157"/>
    </source>
</evidence>
<keyword evidence="3" id="KW-0249">Electron transport</keyword>
<dbReference type="InterPro" id="IPR005746">
    <property type="entry name" value="Thioredoxin"/>
</dbReference>
<sequence>MSSTVITCPSCTTKNRVPDIASGKPQCAGCHTKLPWLIEVDEAGFTQVVKGSSLPVVVDLWAPWCGPCRMVAPELEKLASERAGELRVVKVNVDEAPGVSARLGVQGIPTLLLFHDGNEVGRQVGALPGPALRSWIDDTLA</sequence>